<proteinExistence type="predicted"/>
<keyword evidence="2" id="KW-1185">Reference proteome</keyword>
<evidence type="ECO:0000313" key="2">
    <source>
        <dbReference type="Proteomes" id="UP001218218"/>
    </source>
</evidence>
<organism evidence="1 2">
    <name type="scientific">Mycena albidolilacea</name>
    <dbReference type="NCBI Taxonomy" id="1033008"/>
    <lineage>
        <taxon>Eukaryota</taxon>
        <taxon>Fungi</taxon>
        <taxon>Dikarya</taxon>
        <taxon>Basidiomycota</taxon>
        <taxon>Agaricomycotina</taxon>
        <taxon>Agaricomycetes</taxon>
        <taxon>Agaricomycetidae</taxon>
        <taxon>Agaricales</taxon>
        <taxon>Marasmiineae</taxon>
        <taxon>Mycenaceae</taxon>
        <taxon>Mycena</taxon>
    </lineage>
</organism>
<accession>A0AAD6Z1K8</accession>
<comment type="caution">
    <text evidence="1">The sequence shown here is derived from an EMBL/GenBank/DDBJ whole genome shotgun (WGS) entry which is preliminary data.</text>
</comment>
<dbReference type="AlphaFoldDB" id="A0AAD6Z1K8"/>
<sequence length="98" mass="10934">MDLAYYFPSRSALPFNNAAFINAFAQLFTSFIINLNPNIKVDLTTITPHWNKFDIGDTEILFNQTAVDGLPVVQPIETSLGLLEHCLFWNSVGSLTAQ</sequence>
<dbReference type="EMBL" id="JARIHO010000110">
    <property type="protein sequence ID" value="KAJ7302856.1"/>
    <property type="molecule type" value="Genomic_DNA"/>
</dbReference>
<evidence type="ECO:0000313" key="1">
    <source>
        <dbReference type="EMBL" id="KAJ7302856.1"/>
    </source>
</evidence>
<dbReference type="Proteomes" id="UP001218218">
    <property type="component" value="Unassembled WGS sequence"/>
</dbReference>
<reference evidence="1" key="1">
    <citation type="submission" date="2023-03" db="EMBL/GenBank/DDBJ databases">
        <title>Massive genome expansion in bonnet fungi (Mycena s.s.) driven by repeated elements and novel gene families across ecological guilds.</title>
        <authorList>
            <consortium name="Lawrence Berkeley National Laboratory"/>
            <person name="Harder C.B."/>
            <person name="Miyauchi S."/>
            <person name="Viragh M."/>
            <person name="Kuo A."/>
            <person name="Thoen E."/>
            <person name="Andreopoulos B."/>
            <person name="Lu D."/>
            <person name="Skrede I."/>
            <person name="Drula E."/>
            <person name="Henrissat B."/>
            <person name="Morin E."/>
            <person name="Kohler A."/>
            <person name="Barry K."/>
            <person name="LaButti K."/>
            <person name="Morin E."/>
            <person name="Salamov A."/>
            <person name="Lipzen A."/>
            <person name="Mereny Z."/>
            <person name="Hegedus B."/>
            <person name="Baldrian P."/>
            <person name="Stursova M."/>
            <person name="Weitz H."/>
            <person name="Taylor A."/>
            <person name="Grigoriev I.V."/>
            <person name="Nagy L.G."/>
            <person name="Martin F."/>
            <person name="Kauserud H."/>
        </authorList>
    </citation>
    <scope>NUCLEOTIDE SEQUENCE</scope>
    <source>
        <strain evidence="1">CBHHK002</strain>
    </source>
</reference>
<gene>
    <name evidence="1" type="ORF">DFH08DRAFT_988504</name>
</gene>
<name>A0AAD6Z1K8_9AGAR</name>
<protein>
    <submittedName>
        <fullName evidence="1">Uncharacterized protein</fullName>
    </submittedName>
</protein>